<name>A0A383BMY3_9ZZZZ</name>
<dbReference type="EMBL" id="UINC01201415">
    <property type="protein sequence ID" value="SVE20748.1"/>
    <property type="molecule type" value="Genomic_DNA"/>
</dbReference>
<sequence length="31" mass="3473">MAVDGVTVDNWGFPPHNRQGFQRVQSLFPTA</sequence>
<accession>A0A383BMY3</accession>
<organism evidence="1">
    <name type="scientific">marine metagenome</name>
    <dbReference type="NCBI Taxonomy" id="408172"/>
    <lineage>
        <taxon>unclassified sequences</taxon>
        <taxon>metagenomes</taxon>
        <taxon>ecological metagenomes</taxon>
    </lineage>
</organism>
<evidence type="ECO:0000313" key="1">
    <source>
        <dbReference type="EMBL" id="SVE20748.1"/>
    </source>
</evidence>
<gene>
    <name evidence="1" type="ORF">METZ01_LOCUS473602</name>
</gene>
<feature type="non-terminal residue" evidence="1">
    <location>
        <position position="31"/>
    </location>
</feature>
<reference evidence="1" key="1">
    <citation type="submission" date="2018-05" db="EMBL/GenBank/DDBJ databases">
        <authorList>
            <person name="Lanie J.A."/>
            <person name="Ng W.-L."/>
            <person name="Kazmierczak K.M."/>
            <person name="Andrzejewski T.M."/>
            <person name="Davidsen T.M."/>
            <person name="Wayne K.J."/>
            <person name="Tettelin H."/>
            <person name="Glass J.I."/>
            <person name="Rusch D."/>
            <person name="Podicherti R."/>
            <person name="Tsui H.-C.T."/>
            <person name="Winkler M.E."/>
        </authorList>
    </citation>
    <scope>NUCLEOTIDE SEQUENCE</scope>
</reference>
<proteinExistence type="predicted"/>
<dbReference type="AlphaFoldDB" id="A0A383BMY3"/>
<protein>
    <submittedName>
        <fullName evidence="1">Uncharacterized protein</fullName>
    </submittedName>
</protein>